<organism evidence="2 3">
    <name type="scientific">Mucuna pruriens</name>
    <name type="common">Velvet bean</name>
    <name type="synonym">Dolichos pruriens</name>
    <dbReference type="NCBI Taxonomy" id="157652"/>
    <lineage>
        <taxon>Eukaryota</taxon>
        <taxon>Viridiplantae</taxon>
        <taxon>Streptophyta</taxon>
        <taxon>Embryophyta</taxon>
        <taxon>Tracheophyta</taxon>
        <taxon>Spermatophyta</taxon>
        <taxon>Magnoliopsida</taxon>
        <taxon>eudicotyledons</taxon>
        <taxon>Gunneridae</taxon>
        <taxon>Pentapetalae</taxon>
        <taxon>rosids</taxon>
        <taxon>fabids</taxon>
        <taxon>Fabales</taxon>
        <taxon>Fabaceae</taxon>
        <taxon>Papilionoideae</taxon>
        <taxon>50 kb inversion clade</taxon>
        <taxon>NPAAA clade</taxon>
        <taxon>indigoferoid/millettioid clade</taxon>
        <taxon>Phaseoleae</taxon>
        <taxon>Mucuna</taxon>
    </lineage>
</organism>
<sequence>MAAELTLRWPPSWVADVVNTIGQLFIGLLDCKAWAAETNLAWPRWSQSGWDDFISAETAVDPGQLGLTCRRRTLEGAEQPFASWSSPTLDHDLLPKQFQSSSAPRGELLGRMVTLGSKGVNNRHNQPLHIAVKCGNFMIAWVLIDNGSSLNVMPKATLDKLYCLTATLKNSAIVVWAFDGSKREVMGEITLPIRIGPTTFDIMFQVMEIRPEYSCLLGRPWIHATGAVPSSLQ</sequence>
<keyword evidence="1" id="KW-0040">ANK repeat</keyword>
<accession>A0A371FLB9</accession>
<dbReference type="PANTHER" id="PTHR33240">
    <property type="entry name" value="OS08G0508500 PROTEIN"/>
    <property type="match status" value="1"/>
</dbReference>
<dbReference type="CDD" id="cd00303">
    <property type="entry name" value="retropepsin_like"/>
    <property type="match status" value="1"/>
</dbReference>
<dbReference type="InterPro" id="IPR002110">
    <property type="entry name" value="Ankyrin_rpt"/>
</dbReference>
<protein>
    <submittedName>
        <fullName evidence="2">Uncharacterized protein</fullName>
    </submittedName>
</protein>
<gene>
    <name evidence="2" type="ORF">CR513_40661</name>
</gene>
<evidence type="ECO:0000313" key="3">
    <source>
        <dbReference type="Proteomes" id="UP000257109"/>
    </source>
</evidence>
<keyword evidence="3" id="KW-1185">Reference proteome</keyword>
<dbReference type="Proteomes" id="UP000257109">
    <property type="component" value="Unassembled WGS sequence"/>
</dbReference>
<dbReference type="EMBL" id="QJKJ01008678">
    <property type="protein sequence ID" value="RDX78980.1"/>
    <property type="molecule type" value="Genomic_DNA"/>
</dbReference>
<dbReference type="SUPFAM" id="SSF50630">
    <property type="entry name" value="Acid proteases"/>
    <property type="match status" value="1"/>
</dbReference>
<comment type="caution">
    <text evidence="2">The sequence shown here is derived from an EMBL/GenBank/DDBJ whole genome shotgun (WGS) entry which is preliminary data.</text>
</comment>
<dbReference type="InterPro" id="IPR021109">
    <property type="entry name" value="Peptidase_aspartic_dom_sf"/>
</dbReference>
<dbReference type="AlphaFoldDB" id="A0A371FLB9"/>
<dbReference type="PROSITE" id="PS50088">
    <property type="entry name" value="ANK_REPEAT"/>
    <property type="match status" value="1"/>
</dbReference>
<dbReference type="PROSITE" id="PS50297">
    <property type="entry name" value="ANK_REP_REGION"/>
    <property type="match status" value="1"/>
</dbReference>
<dbReference type="PANTHER" id="PTHR33240:SF15">
    <property type="entry name" value="GAG-PRO-LIKE PROTEIN"/>
    <property type="match status" value="1"/>
</dbReference>
<proteinExistence type="predicted"/>
<evidence type="ECO:0000256" key="1">
    <source>
        <dbReference type="PROSITE-ProRule" id="PRU00023"/>
    </source>
</evidence>
<feature type="non-terminal residue" evidence="2">
    <location>
        <position position="1"/>
    </location>
</feature>
<feature type="repeat" description="ANK" evidence="1">
    <location>
        <begin position="123"/>
        <end position="155"/>
    </location>
</feature>
<dbReference type="OrthoDB" id="5430981at2759"/>
<name>A0A371FLB9_MUCPR</name>
<dbReference type="Gene3D" id="2.40.70.10">
    <property type="entry name" value="Acid Proteases"/>
    <property type="match status" value="1"/>
</dbReference>
<reference evidence="2" key="1">
    <citation type="submission" date="2018-05" db="EMBL/GenBank/DDBJ databases">
        <title>Draft genome of Mucuna pruriens seed.</title>
        <authorList>
            <person name="Nnadi N.E."/>
            <person name="Vos R."/>
            <person name="Hasami M.H."/>
            <person name="Devisetty U.K."/>
            <person name="Aguiy J.C."/>
        </authorList>
    </citation>
    <scope>NUCLEOTIDE SEQUENCE [LARGE SCALE GENOMIC DNA]</scope>
    <source>
        <strain evidence="2">JCA_2017</strain>
    </source>
</reference>
<evidence type="ECO:0000313" key="2">
    <source>
        <dbReference type="EMBL" id="RDX78980.1"/>
    </source>
</evidence>